<dbReference type="EMBL" id="AP028214">
    <property type="protein sequence ID" value="BEI91133.1"/>
    <property type="molecule type" value="Genomic_DNA"/>
</dbReference>
<feature type="region of interest" description="Disordered" evidence="2">
    <location>
        <begin position="203"/>
        <end position="223"/>
    </location>
</feature>
<evidence type="ECO:0000313" key="5">
    <source>
        <dbReference type="Proteomes" id="UP001233271"/>
    </source>
</evidence>
<reference evidence="4" key="1">
    <citation type="journal article" date="2023" name="BMC Genomics">
        <title>Chromosome-level genome assemblies of Cutaneotrichosporon spp. (Trichosporonales, Basidiomycota) reveal imbalanced evolution between nucleotide sequences and chromosome synteny.</title>
        <authorList>
            <person name="Kobayashi Y."/>
            <person name="Kayamori A."/>
            <person name="Aoki K."/>
            <person name="Shiwa Y."/>
            <person name="Matsutani M."/>
            <person name="Fujita N."/>
            <person name="Sugita T."/>
            <person name="Iwasaki W."/>
            <person name="Tanaka N."/>
            <person name="Takashima M."/>
        </authorList>
    </citation>
    <scope>NUCLEOTIDE SEQUENCE</scope>
    <source>
        <strain evidence="4">HIS019</strain>
    </source>
</reference>
<feature type="domain" description="Zinc finger Mcm10/DnaG-type" evidence="3">
    <location>
        <begin position="352"/>
        <end position="397"/>
    </location>
</feature>
<dbReference type="PANTHER" id="PTHR13454:SF11">
    <property type="entry name" value="PROTEIN MCM10 HOMOLOG"/>
    <property type="match status" value="1"/>
</dbReference>
<evidence type="ECO:0000256" key="1">
    <source>
        <dbReference type="ARBA" id="ARBA00009679"/>
    </source>
</evidence>
<feature type="region of interest" description="Disordered" evidence="2">
    <location>
        <begin position="441"/>
        <end position="460"/>
    </location>
</feature>
<evidence type="ECO:0000313" key="4">
    <source>
        <dbReference type="EMBL" id="BEI91133.1"/>
    </source>
</evidence>
<name>A0AA48L386_9TREE</name>
<feature type="compositionally biased region" description="Basic and acidic residues" evidence="2">
    <location>
        <begin position="203"/>
        <end position="213"/>
    </location>
</feature>
<dbReference type="KEGG" id="ccac:CcaHIS019_0312030"/>
<dbReference type="Proteomes" id="UP001233271">
    <property type="component" value="Chromosome 3"/>
</dbReference>
<feature type="compositionally biased region" description="Basic and acidic residues" evidence="2">
    <location>
        <begin position="27"/>
        <end position="37"/>
    </location>
</feature>
<accession>A0AA48L386</accession>
<feature type="region of interest" description="Disordered" evidence="2">
    <location>
        <begin position="102"/>
        <end position="139"/>
    </location>
</feature>
<protein>
    <recommendedName>
        <fullName evidence="3">Zinc finger Mcm10/DnaG-type domain-containing protein</fullName>
    </recommendedName>
</protein>
<dbReference type="AlphaFoldDB" id="A0AA48L386"/>
<dbReference type="GO" id="GO:0043596">
    <property type="term" value="C:nuclear replication fork"/>
    <property type="evidence" value="ECO:0007669"/>
    <property type="project" value="TreeGrafter"/>
</dbReference>
<dbReference type="GO" id="GO:0003688">
    <property type="term" value="F:DNA replication origin binding"/>
    <property type="evidence" value="ECO:0007669"/>
    <property type="project" value="TreeGrafter"/>
</dbReference>
<feature type="region of interest" description="Disordered" evidence="2">
    <location>
        <begin position="27"/>
        <end position="88"/>
    </location>
</feature>
<dbReference type="PANTHER" id="PTHR13454">
    <property type="entry name" value="PROTEIN MCM10 HOMOLOG"/>
    <property type="match status" value="1"/>
</dbReference>
<dbReference type="Pfam" id="PF09329">
    <property type="entry name" value="zf-primase"/>
    <property type="match status" value="1"/>
</dbReference>
<evidence type="ECO:0000259" key="3">
    <source>
        <dbReference type="Pfam" id="PF09329"/>
    </source>
</evidence>
<evidence type="ECO:0000256" key="2">
    <source>
        <dbReference type="SAM" id="MobiDB-lite"/>
    </source>
</evidence>
<dbReference type="GO" id="GO:0003697">
    <property type="term" value="F:single-stranded DNA binding"/>
    <property type="evidence" value="ECO:0007669"/>
    <property type="project" value="InterPro"/>
</dbReference>
<dbReference type="GO" id="GO:0006270">
    <property type="term" value="P:DNA replication initiation"/>
    <property type="evidence" value="ECO:0007669"/>
    <property type="project" value="InterPro"/>
</dbReference>
<organism evidence="4 5">
    <name type="scientific">Cutaneotrichosporon cavernicola</name>
    <dbReference type="NCBI Taxonomy" id="279322"/>
    <lineage>
        <taxon>Eukaryota</taxon>
        <taxon>Fungi</taxon>
        <taxon>Dikarya</taxon>
        <taxon>Basidiomycota</taxon>
        <taxon>Agaricomycotina</taxon>
        <taxon>Tremellomycetes</taxon>
        <taxon>Trichosporonales</taxon>
        <taxon>Trichosporonaceae</taxon>
        <taxon>Cutaneotrichosporon</taxon>
    </lineage>
</organism>
<dbReference type="GeneID" id="85495003"/>
<dbReference type="InterPro" id="IPR040184">
    <property type="entry name" value="Mcm10"/>
</dbReference>
<dbReference type="InterPro" id="IPR015408">
    <property type="entry name" value="Znf_Mcm10/DnaG"/>
</dbReference>
<dbReference type="Gene3D" id="2.40.50.140">
    <property type="entry name" value="Nucleic acid-binding proteins"/>
    <property type="match status" value="1"/>
</dbReference>
<keyword evidence="5" id="KW-1185">Reference proteome</keyword>
<gene>
    <name evidence="4" type="ORF">CcaverHIS019_0312030</name>
</gene>
<feature type="compositionally biased region" description="Acidic residues" evidence="2">
    <location>
        <begin position="214"/>
        <end position="223"/>
    </location>
</feature>
<sequence>MEAFDTADLDAQIAQLQAFKQERLAKADADARERDRNAANVLVHSTPTKAKSIPSDLPAPPSQPKFSSSASASGPSRPRKAALPALPSSRSSFATTLARIRADDGGSGSEPAVPSHDLRLGPGEFGPDPEDGDEWRSLEPNSGIRLSKRAMSHAEVQEHLRGRYFLPPARIYTLARLSRDGATYSLPVDEEWVTIAVVAERSEVRTSGAKESEAADDGDDLDDDSWASSKWDLKGKGKSKDKASKQRTQRKYISLTLVSLPNPSQRGRPSGDAHFQLLLFEANASYCKGAEPAYRGGSGGAYEKWSNLAVGSVIAIVSPRILRPLKSGAKPHPLTLPFALNPTSATSITIIGHATDLGSCPVQKRDGTVCSTWIDARQDGLCEYHKLEELKRVRGGRGEFASATSALEGMYRTENRAGVRRIPQGESDGATYVLGAGKVVHTGKRSAPPPTRLNKRRREDKAAIAASLARLLERKDDNSPGAQYLRAAEAERQGTSGAAKAVTPTARRHVFSTAAINAIGFDPHRNLDSSAQRSALIAELKQPVDRTKLVHKHSEPSPEMIDLD</sequence>
<comment type="similarity">
    <text evidence="1">Belongs to the MCM10 family.</text>
</comment>
<dbReference type="InterPro" id="IPR012340">
    <property type="entry name" value="NA-bd_OB-fold"/>
</dbReference>
<dbReference type="RefSeq" id="XP_060456398.1">
    <property type="nucleotide sequence ID" value="XM_060599734.1"/>
</dbReference>
<feature type="compositionally biased region" description="Low complexity" evidence="2">
    <location>
        <begin position="64"/>
        <end position="88"/>
    </location>
</feature>
<proteinExistence type="inferred from homology"/>